<evidence type="ECO:0000256" key="3">
    <source>
        <dbReference type="ARBA" id="ARBA00022723"/>
    </source>
</evidence>
<evidence type="ECO:0000256" key="2">
    <source>
        <dbReference type="ARBA" id="ARBA00010617"/>
    </source>
</evidence>
<evidence type="ECO:0000256" key="1">
    <source>
        <dbReference type="ARBA" id="ARBA00001971"/>
    </source>
</evidence>
<comment type="similarity">
    <text evidence="2 8">Belongs to the cytochrome P450 family.</text>
</comment>
<evidence type="ECO:0000313" key="10">
    <source>
        <dbReference type="EMBL" id="KAK4311554.1"/>
    </source>
</evidence>
<dbReference type="GO" id="GO:0016712">
    <property type="term" value="F:oxidoreductase activity, acting on paired donors, with incorporation or reduction of molecular oxygen, reduced flavin or flavoprotein as one donor, and incorporation of one atom of oxygen"/>
    <property type="evidence" value="ECO:0007669"/>
    <property type="project" value="TreeGrafter"/>
</dbReference>
<dbReference type="FunFam" id="1.10.630.10:FF:000036">
    <property type="entry name" value="CYtochrome P450 family"/>
    <property type="match status" value="1"/>
</dbReference>
<evidence type="ECO:0000256" key="6">
    <source>
        <dbReference type="ARBA" id="ARBA00023033"/>
    </source>
</evidence>
<dbReference type="GO" id="GO:0005506">
    <property type="term" value="F:iron ion binding"/>
    <property type="evidence" value="ECO:0007669"/>
    <property type="project" value="InterPro"/>
</dbReference>
<dbReference type="GO" id="GO:0020037">
    <property type="term" value="F:heme binding"/>
    <property type="evidence" value="ECO:0007669"/>
    <property type="project" value="InterPro"/>
</dbReference>
<evidence type="ECO:0000256" key="7">
    <source>
        <dbReference type="PIRSR" id="PIRSR602401-1"/>
    </source>
</evidence>
<dbReference type="GO" id="GO:0006082">
    <property type="term" value="P:organic acid metabolic process"/>
    <property type="evidence" value="ECO:0007669"/>
    <property type="project" value="TreeGrafter"/>
</dbReference>
<keyword evidence="11" id="KW-1185">Reference proteome</keyword>
<keyword evidence="7 8" id="KW-0349">Heme</keyword>
<dbReference type="InterPro" id="IPR036396">
    <property type="entry name" value="Cyt_P450_sf"/>
</dbReference>
<feature type="compositionally biased region" description="Low complexity" evidence="9">
    <location>
        <begin position="18"/>
        <end position="29"/>
    </location>
</feature>
<comment type="caution">
    <text evidence="10">The sequence shown here is derived from an EMBL/GenBank/DDBJ whole genome shotgun (WGS) entry which is preliminary data.</text>
</comment>
<evidence type="ECO:0000313" key="11">
    <source>
        <dbReference type="Proteomes" id="UP001292094"/>
    </source>
</evidence>
<dbReference type="InterPro" id="IPR017972">
    <property type="entry name" value="Cyt_P450_CS"/>
</dbReference>
<dbReference type="GO" id="GO:0005737">
    <property type="term" value="C:cytoplasm"/>
    <property type="evidence" value="ECO:0007669"/>
    <property type="project" value="TreeGrafter"/>
</dbReference>
<feature type="binding site" description="axial binding residue" evidence="7">
    <location>
        <position position="583"/>
    </location>
    <ligand>
        <name>heme</name>
        <dbReference type="ChEBI" id="CHEBI:30413"/>
    </ligand>
    <ligandPart>
        <name>Fe</name>
        <dbReference type="ChEBI" id="CHEBI:18248"/>
    </ligandPart>
</feature>
<name>A0AAE1UAE7_9EUCA</name>
<accession>A0AAE1UAE7</accession>
<dbReference type="Pfam" id="PF00067">
    <property type="entry name" value="p450"/>
    <property type="match status" value="1"/>
</dbReference>
<sequence length="658" mass="74295">MRHGEELRLTTGWDRGRSQGQGMRQGRSYGSCQGGTTVCPCESSRAKKRQQQVGLTQRLAYDTSEPAGMWRKLVPGWLVGWGGYGKGSCVCKASVGAQVPPLLVPRPSFPVYSVGEAALWSVNKPKMLEVHIYRWVVEGVATFLLQHLTFLLIFVTVLLGSRCILGSSSSRLPPGPWGVPILGYLPFLTKDIHVSLLNLARKFGSIYRLRFGNKTLIVLADPKIIRDAFRREEFHARPSSALYDMFDGYGLLNTSGGIWRDQRQFLHTRLRALGMKTTGPGREQMEVRIMSEVKCLLQCLSAGKGKSLEVGQLLCNASTNVICSVLMSVRFLPNNPAFLRFMELYDEGFKLFVKCDIASYIPVCKYMPSVIENFQRLIQSRDESCAMIRDIINQRREKFDPNHTGDILDCYLLEEHKAKEEGRVLYEGKDFDRQLVQVMADMFSAGEETVKTCLLWALVYLLRHPKIMHKVQDELDAVVGRSRLPCLEDQQHLPYTEATLCEVLRRSTVVPLGTFHATSENTTLGGYDIPKGATIIPLLYGCHMDPRLWDNPEEFNPTRFIDSEGRVKKPEQFIPFGTGRRMCLGNVLAKSELFLFFTSILHMFNLGQPEGEPLPSMEGEFSTTYTPKPFKICFQSREVSKVGVNVDMRPQEFRTAGL</sequence>
<dbReference type="EMBL" id="JAWZYT010001501">
    <property type="protein sequence ID" value="KAK4311554.1"/>
    <property type="molecule type" value="Genomic_DNA"/>
</dbReference>
<dbReference type="InterPro" id="IPR002401">
    <property type="entry name" value="Cyt_P450_E_grp-I"/>
</dbReference>
<dbReference type="InterPro" id="IPR050182">
    <property type="entry name" value="Cytochrome_P450_fam2"/>
</dbReference>
<proteinExistence type="inferred from homology"/>
<dbReference type="Proteomes" id="UP001292094">
    <property type="component" value="Unassembled WGS sequence"/>
</dbReference>
<keyword evidence="6 8" id="KW-0503">Monooxygenase</keyword>
<comment type="cofactor">
    <cofactor evidence="1 7">
        <name>heme</name>
        <dbReference type="ChEBI" id="CHEBI:30413"/>
    </cofactor>
</comment>
<dbReference type="PRINTS" id="PR00385">
    <property type="entry name" value="P450"/>
</dbReference>
<dbReference type="PROSITE" id="PS00086">
    <property type="entry name" value="CYTOCHROME_P450"/>
    <property type="match status" value="1"/>
</dbReference>
<evidence type="ECO:0000256" key="8">
    <source>
        <dbReference type="RuleBase" id="RU000461"/>
    </source>
</evidence>
<dbReference type="PANTHER" id="PTHR24300:SF413">
    <property type="entry name" value="CYTOCHROME P450 18A1"/>
    <property type="match status" value="1"/>
</dbReference>
<keyword evidence="3 7" id="KW-0479">Metal-binding</keyword>
<dbReference type="PANTHER" id="PTHR24300">
    <property type="entry name" value="CYTOCHROME P450 508A4-RELATED"/>
    <property type="match status" value="1"/>
</dbReference>
<dbReference type="SUPFAM" id="SSF48264">
    <property type="entry name" value="Cytochrome P450"/>
    <property type="match status" value="1"/>
</dbReference>
<dbReference type="GO" id="GO:0006805">
    <property type="term" value="P:xenobiotic metabolic process"/>
    <property type="evidence" value="ECO:0007669"/>
    <property type="project" value="TreeGrafter"/>
</dbReference>
<dbReference type="GO" id="GO:0008395">
    <property type="term" value="F:steroid hydroxylase activity"/>
    <property type="evidence" value="ECO:0007669"/>
    <property type="project" value="TreeGrafter"/>
</dbReference>
<gene>
    <name evidence="10" type="ORF">Pmani_016948</name>
</gene>
<organism evidence="10 11">
    <name type="scientific">Petrolisthes manimaculis</name>
    <dbReference type="NCBI Taxonomy" id="1843537"/>
    <lineage>
        <taxon>Eukaryota</taxon>
        <taxon>Metazoa</taxon>
        <taxon>Ecdysozoa</taxon>
        <taxon>Arthropoda</taxon>
        <taxon>Crustacea</taxon>
        <taxon>Multicrustacea</taxon>
        <taxon>Malacostraca</taxon>
        <taxon>Eumalacostraca</taxon>
        <taxon>Eucarida</taxon>
        <taxon>Decapoda</taxon>
        <taxon>Pleocyemata</taxon>
        <taxon>Anomura</taxon>
        <taxon>Galatheoidea</taxon>
        <taxon>Porcellanidae</taxon>
        <taxon>Petrolisthes</taxon>
    </lineage>
</organism>
<reference evidence="10" key="1">
    <citation type="submission" date="2023-11" db="EMBL/GenBank/DDBJ databases">
        <title>Genome assemblies of two species of porcelain crab, Petrolisthes cinctipes and Petrolisthes manimaculis (Anomura: Porcellanidae).</title>
        <authorList>
            <person name="Angst P."/>
        </authorList>
    </citation>
    <scope>NUCLEOTIDE SEQUENCE</scope>
    <source>
        <strain evidence="10">PB745_02</strain>
        <tissue evidence="10">Gill</tissue>
    </source>
</reference>
<evidence type="ECO:0000256" key="4">
    <source>
        <dbReference type="ARBA" id="ARBA00023002"/>
    </source>
</evidence>
<keyword evidence="5 7" id="KW-0408">Iron</keyword>
<keyword evidence="4 8" id="KW-0560">Oxidoreductase</keyword>
<dbReference type="InterPro" id="IPR001128">
    <property type="entry name" value="Cyt_P450"/>
</dbReference>
<protein>
    <recommendedName>
        <fullName evidence="12">Cytochrome P450 18a1</fullName>
    </recommendedName>
</protein>
<evidence type="ECO:0000256" key="5">
    <source>
        <dbReference type="ARBA" id="ARBA00023004"/>
    </source>
</evidence>
<dbReference type="PRINTS" id="PR00463">
    <property type="entry name" value="EP450I"/>
</dbReference>
<dbReference type="AlphaFoldDB" id="A0AAE1UAE7"/>
<dbReference type="Gene3D" id="1.10.630.10">
    <property type="entry name" value="Cytochrome P450"/>
    <property type="match status" value="1"/>
</dbReference>
<feature type="region of interest" description="Disordered" evidence="9">
    <location>
        <begin position="1"/>
        <end position="29"/>
    </location>
</feature>
<evidence type="ECO:0008006" key="12">
    <source>
        <dbReference type="Google" id="ProtNLM"/>
    </source>
</evidence>
<evidence type="ECO:0000256" key="9">
    <source>
        <dbReference type="SAM" id="MobiDB-lite"/>
    </source>
</evidence>